<dbReference type="GeneID" id="80910922"/>
<dbReference type="CDD" id="cd00067">
    <property type="entry name" value="GAL4"/>
    <property type="match status" value="1"/>
</dbReference>
<keyword evidence="1" id="KW-0539">Nucleus</keyword>
<keyword evidence="4" id="KW-1185">Reference proteome</keyword>
<dbReference type="Proteomes" id="UP001140513">
    <property type="component" value="Unassembled WGS sequence"/>
</dbReference>
<name>A0A9W9CAR8_9PLEO</name>
<sequence length="242" mass="28260">MNPKATRQCWECLKRRLVCDYTLPHCKKCIKKGRECPGYDARKPLQWVEPGKVTSRKPKKPSKKSELVLRVCQSRPPMEESKSDTSWSIETIRSEEEATVDEEELRNLYQKKLADVRTVEDIDEIIHFASQDRIEEIVSKRLDQEAARILKMEKDPLKGLERVLRYLRLEQIPTYNLQSDTCEVVQAINYCMLNPRPHYTKPLVCPYQVVPWANLQKRSMRTYGLGIVPFLYGLICSQSTRA</sequence>
<dbReference type="InterPro" id="IPR001138">
    <property type="entry name" value="Zn2Cys6_DnaBD"/>
</dbReference>
<protein>
    <recommendedName>
        <fullName evidence="2">Zn(2)-C6 fungal-type domain-containing protein</fullName>
    </recommendedName>
</protein>
<dbReference type="PANTHER" id="PTHR38791:SF11">
    <property type="entry name" value="ZN(II)2CYS6 TRANSCRIPTION FACTOR (EUROFUNG)"/>
    <property type="match status" value="1"/>
</dbReference>
<dbReference type="RefSeq" id="XP_056070402.1">
    <property type="nucleotide sequence ID" value="XM_056216155.1"/>
</dbReference>
<dbReference type="PANTHER" id="PTHR38791">
    <property type="entry name" value="ZN(II)2CYS6 TRANSCRIPTION FACTOR (EUROFUNG)-RELATED-RELATED"/>
    <property type="match status" value="1"/>
</dbReference>
<dbReference type="SMART" id="SM00066">
    <property type="entry name" value="GAL4"/>
    <property type="match status" value="1"/>
</dbReference>
<evidence type="ECO:0000256" key="1">
    <source>
        <dbReference type="ARBA" id="ARBA00023242"/>
    </source>
</evidence>
<accession>A0A9W9CAR8</accession>
<feature type="domain" description="Zn(2)-C6 fungal-type" evidence="2">
    <location>
        <begin position="8"/>
        <end position="36"/>
    </location>
</feature>
<dbReference type="EMBL" id="JAPEUX010000005">
    <property type="protein sequence ID" value="KAJ4352046.1"/>
    <property type="molecule type" value="Genomic_DNA"/>
</dbReference>
<gene>
    <name evidence="3" type="ORF">N0V89_007392</name>
</gene>
<dbReference type="OrthoDB" id="5386330at2759"/>
<dbReference type="GO" id="GO:0008270">
    <property type="term" value="F:zinc ion binding"/>
    <property type="evidence" value="ECO:0007669"/>
    <property type="project" value="InterPro"/>
</dbReference>
<evidence type="ECO:0000259" key="2">
    <source>
        <dbReference type="PROSITE" id="PS50048"/>
    </source>
</evidence>
<dbReference type="PROSITE" id="PS50048">
    <property type="entry name" value="ZN2_CY6_FUNGAL_2"/>
    <property type="match status" value="1"/>
</dbReference>
<dbReference type="Pfam" id="PF00172">
    <property type="entry name" value="Zn_clus"/>
    <property type="match status" value="1"/>
</dbReference>
<dbReference type="AlphaFoldDB" id="A0A9W9CAR8"/>
<evidence type="ECO:0000313" key="4">
    <source>
        <dbReference type="Proteomes" id="UP001140513"/>
    </source>
</evidence>
<evidence type="ECO:0000313" key="3">
    <source>
        <dbReference type="EMBL" id="KAJ4352046.1"/>
    </source>
</evidence>
<comment type="caution">
    <text evidence="3">The sequence shown here is derived from an EMBL/GenBank/DDBJ whole genome shotgun (WGS) entry which is preliminary data.</text>
</comment>
<dbReference type="SUPFAM" id="SSF57701">
    <property type="entry name" value="Zn2/Cys6 DNA-binding domain"/>
    <property type="match status" value="1"/>
</dbReference>
<reference evidence="3" key="1">
    <citation type="submission" date="2022-10" db="EMBL/GenBank/DDBJ databases">
        <title>Tapping the CABI collections for fungal endophytes: first genome assemblies for Collariella, Neodidymelliopsis, Ascochyta clinopodiicola, Didymella pomorum, Didymosphaeria variabile, Neocosmospora piperis and Neocucurbitaria cava.</title>
        <authorList>
            <person name="Hill R."/>
        </authorList>
    </citation>
    <scope>NUCLEOTIDE SEQUENCE</scope>
    <source>
        <strain evidence="3">IMI 356815</strain>
    </source>
</reference>
<proteinExistence type="predicted"/>
<dbReference type="InterPro" id="IPR053175">
    <property type="entry name" value="DHMBA_Reg_Transcription_Factor"/>
</dbReference>
<dbReference type="GO" id="GO:0000981">
    <property type="term" value="F:DNA-binding transcription factor activity, RNA polymerase II-specific"/>
    <property type="evidence" value="ECO:0007669"/>
    <property type="project" value="InterPro"/>
</dbReference>
<dbReference type="InterPro" id="IPR036864">
    <property type="entry name" value="Zn2-C6_fun-type_DNA-bd_sf"/>
</dbReference>
<organism evidence="3 4">
    <name type="scientific">Didymosphaeria variabile</name>
    <dbReference type="NCBI Taxonomy" id="1932322"/>
    <lineage>
        <taxon>Eukaryota</taxon>
        <taxon>Fungi</taxon>
        <taxon>Dikarya</taxon>
        <taxon>Ascomycota</taxon>
        <taxon>Pezizomycotina</taxon>
        <taxon>Dothideomycetes</taxon>
        <taxon>Pleosporomycetidae</taxon>
        <taxon>Pleosporales</taxon>
        <taxon>Massarineae</taxon>
        <taxon>Didymosphaeriaceae</taxon>
        <taxon>Didymosphaeria</taxon>
    </lineage>
</organism>